<proteinExistence type="predicted"/>
<dbReference type="GO" id="GO:0043546">
    <property type="term" value="F:molybdopterin cofactor binding"/>
    <property type="evidence" value="ECO:0007669"/>
    <property type="project" value="InterPro"/>
</dbReference>
<dbReference type="Pfam" id="PF00384">
    <property type="entry name" value="Molybdopterin"/>
    <property type="match status" value="1"/>
</dbReference>
<evidence type="ECO:0000256" key="4">
    <source>
        <dbReference type="ARBA" id="ARBA00023004"/>
    </source>
</evidence>
<dbReference type="Gene3D" id="2.20.25.90">
    <property type="entry name" value="ADC-like domains"/>
    <property type="match status" value="1"/>
</dbReference>
<dbReference type="InterPro" id="IPR050123">
    <property type="entry name" value="Prok_molybdopt-oxidoreductase"/>
</dbReference>
<dbReference type="PANTHER" id="PTHR43105">
    <property type="entry name" value="RESPIRATORY NITRATE REDUCTASE"/>
    <property type="match status" value="1"/>
</dbReference>
<dbReference type="Gene3D" id="3.40.228.10">
    <property type="entry name" value="Dimethylsulfoxide Reductase, domain 2"/>
    <property type="match status" value="1"/>
</dbReference>
<dbReference type="GO" id="GO:0016491">
    <property type="term" value="F:oxidoreductase activity"/>
    <property type="evidence" value="ECO:0007669"/>
    <property type="project" value="UniProtKB-KW"/>
</dbReference>
<dbReference type="Gene3D" id="3.40.50.740">
    <property type="match status" value="1"/>
</dbReference>
<dbReference type="SUPFAM" id="SSF53706">
    <property type="entry name" value="Formate dehydrogenase/DMSO reductase, domains 1-3"/>
    <property type="match status" value="1"/>
</dbReference>
<keyword evidence="4" id="KW-0408">Iron</keyword>
<evidence type="ECO:0000256" key="5">
    <source>
        <dbReference type="ARBA" id="ARBA00023014"/>
    </source>
</evidence>
<evidence type="ECO:0000256" key="2">
    <source>
        <dbReference type="ARBA" id="ARBA00022723"/>
    </source>
</evidence>
<reference evidence="7" key="1">
    <citation type="submission" date="2020-05" db="EMBL/GenBank/DDBJ databases">
        <authorList>
            <person name="Chiriac C."/>
            <person name="Salcher M."/>
            <person name="Ghai R."/>
            <person name="Kavagutti S V."/>
        </authorList>
    </citation>
    <scope>NUCLEOTIDE SEQUENCE</scope>
</reference>
<feature type="domain" description="4Fe-4S Mo/W bis-MGD-type" evidence="6">
    <location>
        <begin position="2"/>
        <end position="58"/>
    </location>
</feature>
<keyword evidence="3" id="KW-0560">Oxidoreductase</keyword>
<keyword evidence="5" id="KW-0411">Iron-sulfur</keyword>
<dbReference type="PROSITE" id="PS51669">
    <property type="entry name" value="4FE4S_MOW_BIS_MGD"/>
    <property type="match status" value="1"/>
</dbReference>
<dbReference type="GO" id="GO:0046872">
    <property type="term" value="F:metal ion binding"/>
    <property type="evidence" value="ECO:0007669"/>
    <property type="project" value="UniProtKB-KW"/>
</dbReference>
<dbReference type="PANTHER" id="PTHR43105:SF9">
    <property type="entry name" value="NADPH-FE(3+) OXIDOREDUCTASE SUBUNIT ALPHA"/>
    <property type="match status" value="1"/>
</dbReference>
<gene>
    <name evidence="7" type="ORF">UFOPK2925_00125</name>
</gene>
<dbReference type="EMBL" id="CAEZZU010000007">
    <property type="protein sequence ID" value="CAB4768313.1"/>
    <property type="molecule type" value="Genomic_DNA"/>
</dbReference>
<dbReference type="InterPro" id="IPR006963">
    <property type="entry name" value="Mopterin_OxRdtase_4Fe-4S_dom"/>
</dbReference>
<dbReference type="InterPro" id="IPR006656">
    <property type="entry name" value="Mopterin_OxRdtase"/>
</dbReference>
<evidence type="ECO:0000313" key="7">
    <source>
        <dbReference type="EMBL" id="CAB4768313.1"/>
    </source>
</evidence>
<evidence type="ECO:0000259" key="6">
    <source>
        <dbReference type="PROSITE" id="PS51669"/>
    </source>
</evidence>
<keyword evidence="2" id="KW-0479">Metal-binding</keyword>
<dbReference type="GO" id="GO:0016020">
    <property type="term" value="C:membrane"/>
    <property type="evidence" value="ECO:0007669"/>
    <property type="project" value="TreeGrafter"/>
</dbReference>
<dbReference type="Pfam" id="PF01568">
    <property type="entry name" value="Molydop_binding"/>
    <property type="match status" value="1"/>
</dbReference>
<dbReference type="InterPro" id="IPR009010">
    <property type="entry name" value="Asp_de-COase-like_dom_sf"/>
</dbReference>
<evidence type="ECO:0000256" key="1">
    <source>
        <dbReference type="ARBA" id="ARBA00022485"/>
    </source>
</evidence>
<dbReference type="GO" id="GO:0051539">
    <property type="term" value="F:4 iron, 4 sulfur cluster binding"/>
    <property type="evidence" value="ECO:0007669"/>
    <property type="project" value="UniProtKB-KW"/>
</dbReference>
<dbReference type="SUPFAM" id="SSF50692">
    <property type="entry name" value="ADC-like"/>
    <property type="match status" value="1"/>
</dbReference>
<name>A0A6J6VBP0_9ZZZZ</name>
<dbReference type="AlphaFoldDB" id="A0A6J6VBP0"/>
<sequence>MRQIEYRTCPLCEATCGLELHMEGRDIALVRGDKEDVFSKGYICPKGAAIKDLNSDPDRLTRPIVRRGSEWHEVSWDEAFAVIAEGFKGVIDRHGRQSIGAYLGNPCAHNLAPIIYNRVLLQAIGSTNVFSASTVDQMPKHVSSGLMFGTPISVPIPDIDHTDYLLMLGANPFASNGSLMTAPDMPGRLRAMKDRGARFVVVDPRRSKSAEEADEHLFIRPGTDAHFLFGIVNTIFASGREDLGRADGLTDGIEDLRRLAESFTPEAVAPICGISAETILRITNELLDAPTAAVYGRIGTCTQEYGTVASWLVDVVNILTGNLDKPGGALFNKPAAGSANTGGAAGKGRGFRTGRRASRVEGLPEVLGEFPVSTLGPEIDTPGDGQIRAMLTVAGNPVVSTPDSGRLDASFASLEFMVSVDIYRNETTRHADVILPPGGLLTKGHYDLALYSLAIRNVANYSPPLLDLQPHEMHEWEILLRLAVIAGGGSGTAEEAAALDDFVIRTLVEKAAGRDDDLPDAEGMLSELSKRRGSERVLDFMLRTGPYGDRFGAKSDGISLDYLIAHPHGVDLGPLSPRLPEVLRTPTGRIDIAPEAIVADVETRLIPSLAKKREGYVLVGRRDLRSNNSWMHNIKVLVKGKPRCTLHVHPEDAITLGLLDGSNAIVKSRVGEVVVPVEVTDGIMPGVVSIPHGWGHGVEGTSMSIAAANAGVNTNILTDAKQIDPLSGNAVLNGVPVTVTAA</sequence>
<accession>A0A6J6VBP0</accession>
<evidence type="ECO:0000256" key="3">
    <source>
        <dbReference type="ARBA" id="ARBA00023002"/>
    </source>
</evidence>
<dbReference type="Gene3D" id="2.40.40.20">
    <property type="match status" value="1"/>
</dbReference>
<organism evidence="7">
    <name type="scientific">freshwater metagenome</name>
    <dbReference type="NCBI Taxonomy" id="449393"/>
    <lineage>
        <taxon>unclassified sequences</taxon>
        <taxon>metagenomes</taxon>
        <taxon>ecological metagenomes</taxon>
    </lineage>
</organism>
<protein>
    <submittedName>
        <fullName evidence="7">Unannotated protein</fullName>
    </submittedName>
</protein>
<dbReference type="Pfam" id="PF04879">
    <property type="entry name" value="Molybdop_Fe4S4"/>
    <property type="match status" value="1"/>
</dbReference>
<dbReference type="SMART" id="SM00926">
    <property type="entry name" value="Molybdop_Fe4S4"/>
    <property type="match status" value="1"/>
</dbReference>
<dbReference type="InterPro" id="IPR006657">
    <property type="entry name" value="MoPterin_dinucl-bd_dom"/>
</dbReference>
<keyword evidence="1" id="KW-0004">4Fe-4S</keyword>